<protein>
    <submittedName>
        <fullName evidence="2">(rape) hypothetical protein</fullName>
    </submittedName>
</protein>
<keyword evidence="1" id="KW-0732">Signal</keyword>
<accession>A0A816J293</accession>
<proteinExistence type="predicted"/>
<dbReference type="EMBL" id="HG994373">
    <property type="protein sequence ID" value="CAF1741250.1"/>
    <property type="molecule type" value="Genomic_DNA"/>
</dbReference>
<feature type="chain" id="PRO_5033015451" evidence="1">
    <location>
        <begin position="21"/>
        <end position="67"/>
    </location>
</feature>
<feature type="signal peptide" evidence="1">
    <location>
        <begin position="1"/>
        <end position="20"/>
    </location>
</feature>
<evidence type="ECO:0000256" key="1">
    <source>
        <dbReference type="SAM" id="SignalP"/>
    </source>
</evidence>
<dbReference type="AlphaFoldDB" id="A0A816J293"/>
<dbReference type="Proteomes" id="UP001295469">
    <property type="component" value="Chromosome C09"/>
</dbReference>
<name>A0A816J293_BRANA</name>
<sequence length="67" mass="7793">MFSPMLAILLKVGVSIGCSAATARAELMTMMTWIFLVTRLRRKRKLQRRGRLLRSPKRVDSHMCSWK</sequence>
<gene>
    <name evidence="2" type="ORF">DARMORV10_C09P33060.1</name>
</gene>
<evidence type="ECO:0000313" key="2">
    <source>
        <dbReference type="EMBL" id="CAF1741250.1"/>
    </source>
</evidence>
<organism evidence="2">
    <name type="scientific">Brassica napus</name>
    <name type="common">Rape</name>
    <dbReference type="NCBI Taxonomy" id="3708"/>
    <lineage>
        <taxon>Eukaryota</taxon>
        <taxon>Viridiplantae</taxon>
        <taxon>Streptophyta</taxon>
        <taxon>Embryophyta</taxon>
        <taxon>Tracheophyta</taxon>
        <taxon>Spermatophyta</taxon>
        <taxon>Magnoliopsida</taxon>
        <taxon>eudicotyledons</taxon>
        <taxon>Gunneridae</taxon>
        <taxon>Pentapetalae</taxon>
        <taxon>rosids</taxon>
        <taxon>malvids</taxon>
        <taxon>Brassicales</taxon>
        <taxon>Brassicaceae</taxon>
        <taxon>Brassiceae</taxon>
        <taxon>Brassica</taxon>
    </lineage>
</organism>
<reference evidence="2" key="1">
    <citation type="submission" date="2021-01" db="EMBL/GenBank/DDBJ databases">
        <authorList>
            <consortium name="Genoscope - CEA"/>
            <person name="William W."/>
        </authorList>
    </citation>
    <scope>NUCLEOTIDE SEQUENCE</scope>
</reference>